<organism evidence="1 2">
    <name type="scientific">Coniosporium tulheliwenetii</name>
    <dbReference type="NCBI Taxonomy" id="3383036"/>
    <lineage>
        <taxon>Eukaryota</taxon>
        <taxon>Fungi</taxon>
        <taxon>Dikarya</taxon>
        <taxon>Ascomycota</taxon>
        <taxon>Pezizomycotina</taxon>
        <taxon>Dothideomycetes</taxon>
        <taxon>Dothideomycetes incertae sedis</taxon>
        <taxon>Coniosporium</taxon>
    </lineage>
</organism>
<gene>
    <name evidence="1" type="ORF">H2199_002339</name>
</gene>
<keyword evidence="2" id="KW-1185">Reference proteome</keyword>
<proteinExistence type="predicted"/>
<evidence type="ECO:0000313" key="2">
    <source>
        <dbReference type="Proteomes" id="UP001172680"/>
    </source>
</evidence>
<sequence length="353" mass="37985">MASYDSDSSAGEEDYTRTNVLLGYATKEPTDDPVNQLGGHPTWLDSTTAPSGALAKCKVCNSLMSLLLQLNGDMPERFPGHERRLYLFACRRKTCRRKDGSVRGIRGTRVAKGHPNPSSKTEKTPEPQRSAQKDEEPKPASQNIGASLFGVASPRPAPTSTNPFSTGTSAPSNPFSSTATTSASANPFSTASALAAKPAQKPDPDTSTLPETFAQKMPKPAPAGGGEDDKTAFESSMDKTFRRFADRLAQNPEQVLRYEWAGQPLLYSKVDAVGRLFSGAQQQGGAEGKVRTAARELQLVPQAIAELETEEVGVEGMEWGTVILGVCARDCCPKDVEEGQVGYLEEWVGVQWE</sequence>
<comment type="caution">
    <text evidence="1">The sequence shown here is derived from an EMBL/GenBank/DDBJ whole genome shotgun (WGS) entry which is preliminary data.</text>
</comment>
<reference evidence="1" key="1">
    <citation type="submission" date="2022-10" db="EMBL/GenBank/DDBJ databases">
        <title>Culturing micro-colonial fungi from biological soil crusts in the Mojave desert and describing Neophaeococcomyces mojavensis, and introducing the new genera and species Taxawa tesnikishii.</title>
        <authorList>
            <person name="Kurbessoian T."/>
            <person name="Stajich J.E."/>
        </authorList>
    </citation>
    <scope>NUCLEOTIDE SEQUENCE</scope>
    <source>
        <strain evidence="1">JES_115</strain>
    </source>
</reference>
<name>A0ACC2ZII4_9PEZI</name>
<dbReference type="EMBL" id="JAPDRP010000005">
    <property type="protein sequence ID" value="KAJ9647350.1"/>
    <property type="molecule type" value="Genomic_DNA"/>
</dbReference>
<dbReference type="Proteomes" id="UP001172680">
    <property type="component" value="Unassembled WGS sequence"/>
</dbReference>
<protein>
    <submittedName>
        <fullName evidence="1">Uncharacterized protein</fullName>
    </submittedName>
</protein>
<accession>A0ACC2ZII4</accession>
<evidence type="ECO:0000313" key="1">
    <source>
        <dbReference type="EMBL" id="KAJ9647350.1"/>
    </source>
</evidence>